<evidence type="ECO:0000256" key="15">
    <source>
        <dbReference type="SAM" id="Phobius"/>
    </source>
</evidence>
<keyword evidence="8 15" id="KW-1133">Transmembrane helix</keyword>
<dbReference type="InterPro" id="IPR013112">
    <property type="entry name" value="FAD-bd_8"/>
</dbReference>
<evidence type="ECO:0000256" key="13">
    <source>
        <dbReference type="ARBA" id="ARBA00048483"/>
    </source>
</evidence>
<keyword evidence="10" id="KW-0406">Ion transport</keyword>
<feature type="transmembrane region" description="Helical" evidence="15">
    <location>
        <begin position="401"/>
        <end position="434"/>
    </location>
</feature>
<evidence type="ECO:0000313" key="17">
    <source>
        <dbReference type="EMBL" id="GMK57427.1"/>
    </source>
</evidence>
<dbReference type="PANTHER" id="PTHR32361">
    <property type="entry name" value="FERRIC/CUPRIC REDUCTASE TRANSMEMBRANE COMPONENT"/>
    <property type="match status" value="1"/>
</dbReference>
<evidence type="ECO:0000256" key="1">
    <source>
        <dbReference type="ARBA" id="ARBA00004651"/>
    </source>
</evidence>
<keyword evidence="6 15" id="KW-0812">Transmembrane</keyword>
<dbReference type="PANTHER" id="PTHR32361:SF9">
    <property type="entry name" value="FERRIC REDUCTASE TRANSMEMBRANE COMPONENT 3-RELATED"/>
    <property type="match status" value="1"/>
</dbReference>
<evidence type="ECO:0000256" key="10">
    <source>
        <dbReference type="ARBA" id="ARBA00023065"/>
    </source>
</evidence>
<feature type="region of interest" description="Disordered" evidence="14">
    <location>
        <begin position="1"/>
        <end position="64"/>
    </location>
</feature>
<dbReference type="Proteomes" id="UP001222932">
    <property type="component" value="Unassembled WGS sequence"/>
</dbReference>
<dbReference type="Pfam" id="PF08022">
    <property type="entry name" value="FAD_binding_8"/>
    <property type="match status" value="1"/>
</dbReference>
<gene>
    <name evidence="17" type="ORF">CspeluHIS016_0402610</name>
</gene>
<feature type="transmembrane region" description="Helical" evidence="15">
    <location>
        <begin position="137"/>
        <end position="155"/>
    </location>
</feature>
<dbReference type="EC" id="1.16.1.9" evidence="3"/>
<reference evidence="17" key="2">
    <citation type="submission" date="2023-06" db="EMBL/GenBank/DDBJ databases">
        <authorList>
            <person name="Kobayashi Y."/>
            <person name="Kayamori A."/>
            <person name="Aoki K."/>
            <person name="Shiwa Y."/>
            <person name="Fujita N."/>
            <person name="Sugita T."/>
            <person name="Iwasaki W."/>
            <person name="Tanaka N."/>
            <person name="Takashima M."/>
        </authorList>
    </citation>
    <scope>NUCLEOTIDE SEQUENCE</scope>
    <source>
        <strain evidence="17">HIS016</strain>
    </source>
</reference>
<keyword evidence="7" id="KW-0249">Electron transport</keyword>
<dbReference type="InterPro" id="IPR051410">
    <property type="entry name" value="Ferric/Cupric_Reductase"/>
</dbReference>
<comment type="subcellular location">
    <subcellularLocation>
        <location evidence="1">Cell membrane</location>
        <topology evidence="1">Multi-pass membrane protein</topology>
    </subcellularLocation>
</comment>
<keyword evidence="4" id="KW-0813">Transport</keyword>
<feature type="domain" description="FAD-binding FR-type" evidence="16">
    <location>
        <begin position="472"/>
        <end position="623"/>
    </location>
</feature>
<dbReference type="Pfam" id="PF08030">
    <property type="entry name" value="NAD_binding_6"/>
    <property type="match status" value="1"/>
</dbReference>
<keyword evidence="5" id="KW-1003">Cell membrane</keyword>
<keyword evidence="11 15" id="KW-0472">Membrane</keyword>
<feature type="region of interest" description="Disordered" evidence="14">
    <location>
        <begin position="814"/>
        <end position="890"/>
    </location>
</feature>
<dbReference type="EMBL" id="BTCM01000004">
    <property type="protein sequence ID" value="GMK57427.1"/>
    <property type="molecule type" value="Genomic_DNA"/>
</dbReference>
<evidence type="ECO:0000256" key="12">
    <source>
        <dbReference type="ARBA" id="ARBA00023180"/>
    </source>
</evidence>
<dbReference type="Gene3D" id="2.40.30.10">
    <property type="entry name" value="Translation factors"/>
    <property type="match status" value="1"/>
</dbReference>
<evidence type="ECO:0000259" key="16">
    <source>
        <dbReference type="PROSITE" id="PS51384"/>
    </source>
</evidence>
<evidence type="ECO:0000256" key="5">
    <source>
        <dbReference type="ARBA" id="ARBA00022475"/>
    </source>
</evidence>
<keyword evidence="12" id="KW-0325">Glycoprotein</keyword>
<sequence length="1034" mass="114873">MATIESAVRWRRQEEGDSQSPTGEGPTSTMTSTTKSQPAKSSTMTDQVAPANGTAFNSSSTAESSTQSVLTVTPSVIIMTVVSTAVSTTISTAIPAVPTITMTASPTPTPSRLSPHDLAWKYIIAHESWPDHPKYRYIYIFWIIVGIISALYALAHHLHLSGGSIGAAYNKWGMKRHSIRLWPRSWGRAFVLPSNSYLLTIGAVSLSLILLALLGPDHVLETKGIMDFTNMEDTGIVKRTLDGFAELQREAAGMKIRRAPKPDNTVEELTTHVSWQVGKSVWTQGNRWGFMAFAAMPLIVTLALKSSPFGIFTMRWFTGLHWDKVGTFHRAGGWVVWGFVTVHVVVWTIKLFDDFYDGRPMWFAMLTVYRFRFGITAYTAMTLAMAFSLRSVRDRSYELFYWSHCVLMFIMMVGALVHHYSIAHWVGIALFLWLGDRLWRAVRYWYINGAGRAKTHASQSFAPAIASAASSGTLIDGRIQSVIDLDPEMFPSPVNIPPGMAHVQLLPSRTVRVSIRTTRPMKWHAGQSVMLHLPELSHFQTHPFTISNNDPNEVVLIIKARKGLTLELYNHILSLMEARAAPIKRESRASSVYSDMSIPRLSHLDPVLIRAGVDGPMGSAGRVPWLSYSTALLVCGGSGVTFGLAMTDWLSREMAKNREGSLRRVRFIWIVREYAEITWCAGAMCRFKASLPDPGRLQIDIYVTNGEKSRPMPRPPQSRSMSRAHSFTEKLGDVELEPPRRPVHRKDSMDSLASAYGGAAEDEGTSAPQLGFYEGVDPETRVHYNDVRYLTNFEGESDVEDASEDMLSRVLQREGRVRRARSRKLKKRLIQSPDERTPVPSPAVPEVEQLHDRPEYPDPEEMGTPRPRRPSVNRGVSAYDRPGSSFSTSSIERYEPFRRGPSPAPSVDDDVRNTVYSLSSRTQSMVLLEDTHDGKSHSCAGCGRAGAENLWIDEADYAAALILSENARTGRPKLASIVEEELHNAQGAMIVGTCGPAALGTSLRALVSDAIDPSKLRKGDTRGHVTLYTEDFEM</sequence>
<dbReference type="AlphaFoldDB" id="A0AAD3YCZ6"/>
<evidence type="ECO:0000256" key="4">
    <source>
        <dbReference type="ARBA" id="ARBA00022448"/>
    </source>
</evidence>
<feature type="transmembrane region" description="Helical" evidence="15">
    <location>
        <begin position="331"/>
        <end position="349"/>
    </location>
</feature>
<organism evidence="17 18">
    <name type="scientific">Cutaneotrichosporon spelunceum</name>
    <dbReference type="NCBI Taxonomy" id="1672016"/>
    <lineage>
        <taxon>Eukaryota</taxon>
        <taxon>Fungi</taxon>
        <taxon>Dikarya</taxon>
        <taxon>Basidiomycota</taxon>
        <taxon>Agaricomycotina</taxon>
        <taxon>Tremellomycetes</taxon>
        <taxon>Trichosporonales</taxon>
        <taxon>Trichosporonaceae</taxon>
        <taxon>Cutaneotrichosporon</taxon>
    </lineage>
</organism>
<evidence type="ECO:0000256" key="14">
    <source>
        <dbReference type="SAM" id="MobiDB-lite"/>
    </source>
</evidence>
<feature type="region of interest" description="Disordered" evidence="14">
    <location>
        <begin position="706"/>
        <end position="749"/>
    </location>
</feature>
<dbReference type="InterPro" id="IPR039261">
    <property type="entry name" value="FNR_nucleotide-bd"/>
</dbReference>
<dbReference type="InterPro" id="IPR013130">
    <property type="entry name" value="Fe3_Rdtase_TM_dom"/>
</dbReference>
<evidence type="ECO:0000313" key="18">
    <source>
        <dbReference type="Proteomes" id="UP001222932"/>
    </source>
</evidence>
<proteinExistence type="inferred from homology"/>
<dbReference type="SFLD" id="SFLDS00052">
    <property type="entry name" value="Ferric_Reductase_Domain"/>
    <property type="match status" value="1"/>
</dbReference>
<dbReference type="Pfam" id="PF01794">
    <property type="entry name" value="Ferric_reduct"/>
    <property type="match status" value="1"/>
</dbReference>
<name>A0AAD3YCZ6_9TREE</name>
<evidence type="ECO:0000256" key="11">
    <source>
        <dbReference type="ARBA" id="ARBA00023136"/>
    </source>
</evidence>
<reference evidence="17" key="1">
    <citation type="journal article" date="2023" name="BMC Genomics">
        <title>Chromosome-level genome assemblies of Cutaneotrichosporon spp. (Trichosporonales, Basidiomycota) reveal imbalanced evolution between nucleotide sequences and chromosome synteny.</title>
        <authorList>
            <person name="Kobayashi Y."/>
            <person name="Kayamori A."/>
            <person name="Aoki K."/>
            <person name="Shiwa Y."/>
            <person name="Matsutani M."/>
            <person name="Fujita N."/>
            <person name="Sugita T."/>
            <person name="Iwasaki W."/>
            <person name="Tanaka N."/>
            <person name="Takashima M."/>
        </authorList>
    </citation>
    <scope>NUCLEOTIDE SEQUENCE</scope>
    <source>
        <strain evidence="17">HIS016</strain>
    </source>
</reference>
<evidence type="ECO:0000256" key="8">
    <source>
        <dbReference type="ARBA" id="ARBA00022989"/>
    </source>
</evidence>
<dbReference type="CDD" id="cd06186">
    <property type="entry name" value="NOX_Duox_like_FAD_NADP"/>
    <property type="match status" value="1"/>
</dbReference>
<feature type="compositionally biased region" description="Polar residues" evidence="14">
    <location>
        <begin position="18"/>
        <end position="46"/>
    </location>
</feature>
<dbReference type="Gene3D" id="3.40.50.80">
    <property type="entry name" value="Nucleotide-binding domain of ferredoxin-NADP reductase (FNR) module"/>
    <property type="match status" value="1"/>
</dbReference>
<evidence type="ECO:0000256" key="7">
    <source>
        <dbReference type="ARBA" id="ARBA00022982"/>
    </source>
</evidence>
<evidence type="ECO:0000256" key="3">
    <source>
        <dbReference type="ARBA" id="ARBA00012668"/>
    </source>
</evidence>
<keyword evidence="18" id="KW-1185">Reference proteome</keyword>
<dbReference type="SUPFAM" id="SSF52343">
    <property type="entry name" value="Ferredoxin reductase-like, C-terminal NADP-linked domain"/>
    <property type="match status" value="1"/>
</dbReference>
<dbReference type="GO" id="GO:0052851">
    <property type="term" value="F:ferric-chelate reductase (NADPH) activity"/>
    <property type="evidence" value="ECO:0007669"/>
    <property type="project" value="UniProtKB-EC"/>
</dbReference>
<feature type="transmembrane region" description="Helical" evidence="15">
    <location>
        <begin position="196"/>
        <end position="214"/>
    </location>
</feature>
<dbReference type="GO" id="GO:0006879">
    <property type="term" value="P:intracellular iron ion homeostasis"/>
    <property type="evidence" value="ECO:0007669"/>
    <property type="project" value="TreeGrafter"/>
</dbReference>
<comment type="caution">
    <text evidence="17">The sequence shown here is derived from an EMBL/GenBank/DDBJ whole genome shotgun (WGS) entry which is preliminary data.</text>
</comment>
<feature type="compositionally biased region" description="Basic residues" evidence="14">
    <location>
        <begin position="818"/>
        <end position="829"/>
    </location>
</feature>
<evidence type="ECO:0000256" key="6">
    <source>
        <dbReference type="ARBA" id="ARBA00022692"/>
    </source>
</evidence>
<accession>A0AAD3YCZ6</accession>
<dbReference type="SUPFAM" id="SSF63380">
    <property type="entry name" value="Riboflavin synthase domain-like"/>
    <property type="match status" value="1"/>
</dbReference>
<protein>
    <recommendedName>
        <fullName evidence="3">ferric-chelate reductase (NADPH)</fullName>
        <ecNumber evidence="3">1.16.1.9</ecNumber>
    </recommendedName>
</protein>
<evidence type="ECO:0000256" key="9">
    <source>
        <dbReference type="ARBA" id="ARBA00023002"/>
    </source>
</evidence>
<feature type="compositionally biased region" description="Basic and acidic residues" evidence="14">
    <location>
        <begin position="726"/>
        <end position="749"/>
    </location>
</feature>
<dbReference type="InterPro" id="IPR017927">
    <property type="entry name" value="FAD-bd_FR_type"/>
</dbReference>
<dbReference type="InterPro" id="IPR017938">
    <property type="entry name" value="Riboflavin_synthase-like_b-brl"/>
</dbReference>
<feature type="transmembrane region" description="Helical" evidence="15">
    <location>
        <begin position="288"/>
        <end position="311"/>
    </location>
</feature>
<dbReference type="PROSITE" id="PS51384">
    <property type="entry name" value="FAD_FR"/>
    <property type="match status" value="1"/>
</dbReference>
<dbReference type="GO" id="GO:0005886">
    <property type="term" value="C:plasma membrane"/>
    <property type="evidence" value="ECO:0007669"/>
    <property type="project" value="UniProtKB-SubCell"/>
</dbReference>
<keyword evidence="9" id="KW-0560">Oxidoreductase</keyword>
<feature type="transmembrane region" description="Helical" evidence="15">
    <location>
        <begin position="369"/>
        <end position="389"/>
    </location>
</feature>
<dbReference type="GO" id="GO:0006826">
    <property type="term" value="P:iron ion transport"/>
    <property type="evidence" value="ECO:0007669"/>
    <property type="project" value="UniProtKB-ARBA"/>
</dbReference>
<comment type="catalytic activity">
    <reaction evidence="13">
        <text>2 a Fe(II)-siderophore + NADP(+) + H(+) = 2 a Fe(III)-siderophore + NADPH</text>
        <dbReference type="Rhea" id="RHEA:28795"/>
        <dbReference type="Rhea" id="RHEA-COMP:11342"/>
        <dbReference type="Rhea" id="RHEA-COMP:11344"/>
        <dbReference type="ChEBI" id="CHEBI:15378"/>
        <dbReference type="ChEBI" id="CHEBI:29033"/>
        <dbReference type="ChEBI" id="CHEBI:29034"/>
        <dbReference type="ChEBI" id="CHEBI:57783"/>
        <dbReference type="ChEBI" id="CHEBI:58349"/>
        <dbReference type="EC" id="1.16.1.9"/>
    </reaction>
</comment>
<dbReference type="SFLD" id="SFLDG01168">
    <property type="entry name" value="Ferric_reductase_subgroup_(FRE"/>
    <property type="match status" value="1"/>
</dbReference>
<comment type="similarity">
    <text evidence="2">Belongs to the ferric reductase (FRE) family.</text>
</comment>
<dbReference type="InterPro" id="IPR013121">
    <property type="entry name" value="Fe_red_NAD-bd_6"/>
</dbReference>
<evidence type="ECO:0000256" key="2">
    <source>
        <dbReference type="ARBA" id="ARBA00006278"/>
    </source>
</evidence>
<dbReference type="GO" id="GO:0015677">
    <property type="term" value="P:copper ion import"/>
    <property type="evidence" value="ECO:0007669"/>
    <property type="project" value="TreeGrafter"/>
</dbReference>